<feature type="compositionally biased region" description="Low complexity" evidence="6">
    <location>
        <begin position="1"/>
        <end position="43"/>
    </location>
</feature>
<keyword evidence="5 7" id="KW-0472">Membrane</keyword>
<keyword evidence="11" id="KW-1185">Reference proteome</keyword>
<dbReference type="Pfam" id="PF11960">
    <property type="entry name" value="DUF3474"/>
    <property type="match status" value="1"/>
</dbReference>
<dbReference type="GO" id="GO:0016717">
    <property type="term" value="F:oxidoreductase activity, acting on paired donors, with oxidation of a pair of donors resulting in the reduction of molecular oxygen to two molecules of water"/>
    <property type="evidence" value="ECO:0007669"/>
    <property type="project" value="InterPro"/>
</dbReference>
<protein>
    <submittedName>
        <fullName evidence="10">Similar to Delta(12) fatty acid desaturase acc. no. P59668</fullName>
    </submittedName>
</protein>
<keyword evidence="7" id="KW-1133">Transmembrane helix</keyword>
<dbReference type="Proteomes" id="UP000018144">
    <property type="component" value="Unassembled WGS sequence"/>
</dbReference>
<accession>U4L4W1</accession>
<dbReference type="OMA" id="WIAYAFV"/>
<keyword evidence="4" id="KW-0560">Oxidoreductase</keyword>
<dbReference type="eggNOG" id="ENOG502QQNB">
    <property type="taxonomic scope" value="Eukaryota"/>
</dbReference>
<evidence type="ECO:0000259" key="9">
    <source>
        <dbReference type="Pfam" id="PF11960"/>
    </source>
</evidence>
<dbReference type="OrthoDB" id="1461976at2759"/>
<dbReference type="EMBL" id="HF935349">
    <property type="protein sequence ID" value="CCX07343.1"/>
    <property type="molecule type" value="Genomic_DNA"/>
</dbReference>
<keyword evidence="7" id="KW-0812">Transmembrane</keyword>
<evidence type="ECO:0000256" key="7">
    <source>
        <dbReference type="SAM" id="Phobius"/>
    </source>
</evidence>
<evidence type="ECO:0000259" key="8">
    <source>
        <dbReference type="Pfam" id="PF00487"/>
    </source>
</evidence>
<evidence type="ECO:0000256" key="1">
    <source>
        <dbReference type="ARBA" id="ARBA00004370"/>
    </source>
</evidence>
<feature type="transmembrane region" description="Helical" evidence="7">
    <location>
        <begin position="329"/>
        <end position="349"/>
    </location>
</feature>
<feature type="transmembrane region" description="Helical" evidence="7">
    <location>
        <begin position="299"/>
        <end position="317"/>
    </location>
</feature>
<dbReference type="GO" id="GO:0006629">
    <property type="term" value="P:lipid metabolic process"/>
    <property type="evidence" value="ECO:0007669"/>
    <property type="project" value="InterPro"/>
</dbReference>
<evidence type="ECO:0000313" key="10">
    <source>
        <dbReference type="EMBL" id="CCX07343.1"/>
    </source>
</evidence>
<dbReference type="PANTHER" id="PTHR32100">
    <property type="entry name" value="OMEGA-6 FATTY ACID DESATURASE, CHLOROPLASTIC"/>
    <property type="match status" value="1"/>
</dbReference>
<dbReference type="GO" id="GO:0016020">
    <property type="term" value="C:membrane"/>
    <property type="evidence" value="ECO:0007669"/>
    <property type="project" value="UniProtKB-SubCell"/>
</dbReference>
<evidence type="ECO:0000256" key="5">
    <source>
        <dbReference type="ARBA" id="ARBA00023136"/>
    </source>
</evidence>
<comment type="subcellular location">
    <subcellularLocation>
        <location evidence="1">Membrane</location>
    </subcellularLocation>
</comment>
<feature type="transmembrane region" description="Helical" evidence="7">
    <location>
        <begin position="129"/>
        <end position="149"/>
    </location>
</feature>
<comment type="pathway">
    <text evidence="2">Lipid metabolism.</text>
</comment>
<comment type="similarity">
    <text evidence="3">Belongs to the fatty acid desaturase type 1 family.</text>
</comment>
<feature type="region of interest" description="Disordered" evidence="6">
    <location>
        <begin position="1"/>
        <end position="46"/>
    </location>
</feature>
<name>U4L4W1_PYROM</name>
<evidence type="ECO:0000313" key="11">
    <source>
        <dbReference type="Proteomes" id="UP000018144"/>
    </source>
</evidence>
<dbReference type="InterPro" id="IPR005804">
    <property type="entry name" value="FA_desaturase_dom"/>
</dbReference>
<dbReference type="InterPro" id="IPR012171">
    <property type="entry name" value="Fatty_acid_desaturase"/>
</dbReference>
<evidence type="ECO:0000256" key="2">
    <source>
        <dbReference type="ARBA" id="ARBA00005189"/>
    </source>
</evidence>
<dbReference type="STRING" id="1076935.U4L4W1"/>
<feature type="transmembrane region" description="Helical" evidence="7">
    <location>
        <begin position="98"/>
        <end position="117"/>
    </location>
</feature>
<organism evidence="10 11">
    <name type="scientific">Pyronema omphalodes (strain CBS 100304)</name>
    <name type="common">Pyronema confluens</name>
    <dbReference type="NCBI Taxonomy" id="1076935"/>
    <lineage>
        <taxon>Eukaryota</taxon>
        <taxon>Fungi</taxon>
        <taxon>Dikarya</taxon>
        <taxon>Ascomycota</taxon>
        <taxon>Pezizomycotina</taxon>
        <taxon>Pezizomycetes</taxon>
        <taxon>Pezizales</taxon>
        <taxon>Pyronemataceae</taxon>
        <taxon>Pyronema</taxon>
    </lineage>
</organism>
<dbReference type="Pfam" id="PF00487">
    <property type="entry name" value="FA_desaturase"/>
    <property type="match status" value="1"/>
</dbReference>
<proteinExistence type="inferred from homology"/>
<feature type="transmembrane region" description="Helical" evidence="7">
    <location>
        <begin position="161"/>
        <end position="182"/>
    </location>
</feature>
<evidence type="ECO:0000256" key="4">
    <source>
        <dbReference type="ARBA" id="ARBA00023002"/>
    </source>
</evidence>
<dbReference type="InterPro" id="IPR021863">
    <property type="entry name" value="FAS_N"/>
</dbReference>
<dbReference type="AlphaFoldDB" id="U4L4W1"/>
<dbReference type="CDD" id="cd03507">
    <property type="entry name" value="Delta12-FADS-like"/>
    <property type="match status" value="1"/>
</dbReference>
<sequence length="506" mass="57065">METATNAAFARTRRSGSISEISTPVSSLSTSPSLSSSSTSLSSMGDEAELKSSKPLLDTYGNEFHIPNFTIKEIRDCIPRHCWERSAVRSLGYVARDLILIASNFYAFQFHIIPYLSDANGFNYLYRGAAWAVYTLFQGFFGTGIWVLAHECGHQAFSESRTLNSIVGWVLHSSLLVPFFSWQLSHAKHHKSTGNIEKDMAYVPKTRQEYARRKTGSLANDISELTEETPLATVVHLVIIQQLFGWFLYLFANATGHDYHSRQKEGRGRKADGTIRQNGFFDGVNHFNPASPLYEKKDAHLILISDIGICITAFALYLASKQWGAMNVFIWYGIPYLWVNHWIVAITFLQHTDPSLPHYHSEAWNYCRGAAATIDREFGFVGRHLMHGIIETHVLHHFFPLIPFYNADEATEAIKKVMGVHYRSDTKGGPVGFITALWKSSRWCQWVEESEGAEGEAKGVVFFRNRNGLGVPPLAAEKVIPRKAELRNLVQLGRVKKEDVPVDLEE</sequence>
<gene>
    <name evidence="10" type="ORF">PCON_06932</name>
</gene>
<evidence type="ECO:0000256" key="6">
    <source>
        <dbReference type="SAM" id="MobiDB-lite"/>
    </source>
</evidence>
<feature type="domain" description="Fatty acid desaturase" evidence="8">
    <location>
        <begin position="130"/>
        <end position="423"/>
    </location>
</feature>
<evidence type="ECO:0000256" key="3">
    <source>
        <dbReference type="ARBA" id="ARBA00009295"/>
    </source>
</evidence>
<feature type="domain" description="Fatty acid desaturase N-terminal" evidence="9">
    <location>
        <begin position="67"/>
        <end position="101"/>
    </location>
</feature>
<reference evidence="10 11" key="1">
    <citation type="journal article" date="2013" name="PLoS Genet.">
        <title>The genome and development-dependent transcriptomes of Pyronema confluens: a window into fungal evolution.</title>
        <authorList>
            <person name="Traeger S."/>
            <person name="Altegoer F."/>
            <person name="Freitag M."/>
            <person name="Gabaldon T."/>
            <person name="Kempken F."/>
            <person name="Kumar A."/>
            <person name="Marcet-Houben M."/>
            <person name="Poggeler S."/>
            <person name="Stajich J.E."/>
            <person name="Nowrousian M."/>
        </authorList>
    </citation>
    <scope>NUCLEOTIDE SEQUENCE [LARGE SCALE GENOMIC DNA]</scope>
    <source>
        <strain evidence="11">CBS 100304</strain>
        <tissue evidence="10">Vegetative mycelium</tissue>
    </source>
</reference>